<dbReference type="GO" id="GO:0006398">
    <property type="term" value="P:mRNA 3'-end processing by stem-loop binding and cleavage"/>
    <property type="evidence" value="ECO:0007669"/>
    <property type="project" value="InterPro"/>
</dbReference>
<comment type="caution">
    <text evidence="8">The sequence shown here is derived from an EMBL/GenBank/DDBJ whole genome shotgun (WGS) entry which is preliminary data.</text>
</comment>
<dbReference type="OrthoDB" id="64353at2759"/>
<dbReference type="SMART" id="SM01027">
    <property type="entry name" value="Beta-Casp"/>
    <property type="match status" value="1"/>
</dbReference>
<feature type="domain" description="Beta-Casp" evidence="7">
    <location>
        <begin position="243"/>
        <end position="368"/>
    </location>
</feature>
<evidence type="ECO:0000256" key="5">
    <source>
        <dbReference type="ARBA" id="ARBA00023242"/>
    </source>
</evidence>
<dbReference type="InterPro" id="IPR036866">
    <property type="entry name" value="RibonucZ/Hydroxyglut_hydro"/>
</dbReference>
<keyword evidence="3 6" id="KW-0507">mRNA processing</keyword>
<evidence type="ECO:0000313" key="9">
    <source>
        <dbReference type="Proteomes" id="UP000198287"/>
    </source>
</evidence>
<dbReference type="Pfam" id="PF07521">
    <property type="entry name" value="RMMBL"/>
    <property type="match status" value="1"/>
</dbReference>
<dbReference type="PANTHER" id="PTHR45922:SF1">
    <property type="entry name" value="CLEAVAGE AND POLYADENYLATION SPECIFICITY FACTOR SUBUNIT 2"/>
    <property type="match status" value="1"/>
</dbReference>
<dbReference type="Pfam" id="PF13299">
    <property type="entry name" value="CPSF100_C"/>
    <property type="match status" value="1"/>
</dbReference>
<sequence>MTSIIKFQPLSGVWGEGPPCYILQIDEFRFLLDCGWDDLTGIPYLEELKKHVTKIDAVLISYPDLLHLGALPHFVGNLGLCCPIYATVPVHKMGQMFLYDYFMSRHNEEEFKHWDLDDVDLAFDSITQLKYNQSLNLSGKGFGLTITPLSAGHMIGGTVWKIMKIGEEDIYYAVDFNHKKERHLNGCDLDKINKPSLFITDAYNASYIQARRRTRDEQLLAGILHTLRNGGNVLIAVDTAARVLELGHMLDQLWRSKESGLHPYSLALINNLAYNVIEFAKSQIEWMSDKLMRSFEGARNNPFQFKHVNICHNMAELQKVPGPKVVLASSPDLEFGFARELFMNWCQDKKNCVILTTRPSCGTLGRLLIDNPSPGIVELEVRKRVELRGRELESHYRIQREEEYRIKKETMMDDSDDSDVDEDADIKMIGIFQGASRVNHDLFIKAGMESKIESGSLFKAARSKYPMFPHVEEKIKFDDYGEFIKQEDYFLIDNVYEKEVVEKSYGRRQSDAEVEAQLPTKCVSHFVKFDIQCSVVFIDFEGRSDGESIQKILEHMKPRRLIVTRGAEEAVKSLIAVSSQVSPETTIYSPQLREVLDVTTETYIYQVKLKDSLVSSLNLQRGKDAELSWVEGYLQMESDTLHGDDTRNSNTKSITPIDAMDEGETFVACLEPMPLLEITPHDTVFVNELKLSDFKQVLAKNGIGSEFSGGVLWCAQGTIALRRQDAGRLTVEGALSDDYYRIRHLLYDQYAIL</sequence>
<dbReference type="EMBL" id="LNIX01000025">
    <property type="protein sequence ID" value="OXA42599.1"/>
    <property type="molecule type" value="Genomic_DNA"/>
</dbReference>
<evidence type="ECO:0000256" key="3">
    <source>
        <dbReference type="ARBA" id="ARBA00022664"/>
    </source>
</evidence>
<accession>A0A226DBL1</accession>
<dbReference type="STRING" id="158441.A0A226DBL1"/>
<dbReference type="Proteomes" id="UP000198287">
    <property type="component" value="Unassembled WGS sequence"/>
</dbReference>
<dbReference type="GO" id="GO:0003723">
    <property type="term" value="F:RNA binding"/>
    <property type="evidence" value="ECO:0007669"/>
    <property type="project" value="UniProtKB-KW"/>
</dbReference>
<keyword evidence="4 6" id="KW-0694">RNA-binding</keyword>
<evidence type="ECO:0000256" key="1">
    <source>
        <dbReference type="ARBA" id="ARBA00004123"/>
    </source>
</evidence>
<dbReference type="InterPro" id="IPR011108">
    <property type="entry name" value="RMMBL"/>
</dbReference>
<dbReference type="Pfam" id="PF10996">
    <property type="entry name" value="Beta-Casp"/>
    <property type="match status" value="1"/>
</dbReference>
<evidence type="ECO:0000256" key="2">
    <source>
        <dbReference type="ARBA" id="ARBA00010624"/>
    </source>
</evidence>
<name>A0A226DBL1_FOLCA</name>
<comment type="similarity">
    <text evidence="2 6">Belongs to the metallo-beta-lactamase superfamily. RNA-metabolizing metallo-beta-lactamase-like family. CPSF2/YSH1 subfamily.</text>
</comment>
<comment type="subcellular location">
    <subcellularLocation>
        <location evidence="1 6">Nucleus</location>
    </subcellularLocation>
</comment>
<dbReference type="SUPFAM" id="SSF56281">
    <property type="entry name" value="Metallo-hydrolase/oxidoreductase"/>
    <property type="match status" value="1"/>
</dbReference>
<dbReference type="Pfam" id="PF16661">
    <property type="entry name" value="Lactamase_B_6"/>
    <property type="match status" value="1"/>
</dbReference>
<evidence type="ECO:0000256" key="4">
    <source>
        <dbReference type="ARBA" id="ARBA00022884"/>
    </source>
</evidence>
<dbReference type="FunFam" id="3.60.15.10:FF:000008">
    <property type="entry name" value="Cleavage and polyadenylation specificity factor subunit 2"/>
    <property type="match status" value="1"/>
</dbReference>
<evidence type="ECO:0000259" key="7">
    <source>
        <dbReference type="SMART" id="SM01027"/>
    </source>
</evidence>
<dbReference type="OMA" id="QSRHNME"/>
<dbReference type="InterPro" id="IPR022712">
    <property type="entry name" value="Beta_Casp"/>
</dbReference>
<protein>
    <recommendedName>
        <fullName evidence="6">Cleavage and polyadenylation specificity factor subunit 2</fullName>
    </recommendedName>
    <alternativeName>
        <fullName evidence="6">Cleavage and polyadenylation specificity factor 100 kDa subunit</fullName>
    </alternativeName>
</protein>
<dbReference type="PANTHER" id="PTHR45922">
    <property type="entry name" value="CLEAVAGE AND POLYADENYLATION SPECIFICITY FACTOR SUBUNIT 2"/>
    <property type="match status" value="1"/>
</dbReference>
<reference evidence="8 9" key="1">
    <citation type="submission" date="2015-12" db="EMBL/GenBank/DDBJ databases">
        <title>The genome of Folsomia candida.</title>
        <authorList>
            <person name="Faddeeva A."/>
            <person name="Derks M.F."/>
            <person name="Anvar Y."/>
            <person name="Smit S."/>
            <person name="Van Straalen N."/>
            <person name="Roelofs D."/>
        </authorList>
    </citation>
    <scope>NUCLEOTIDE SEQUENCE [LARGE SCALE GENOMIC DNA]</scope>
    <source>
        <strain evidence="8 9">VU population</strain>
        <tissue evidence="8">Whole body</tissue>
    </source>
</reference>
<dbReference type="InterPro" id="IPR025069">
    <property type="entry name" value="Cpsf2_C"/>
</dbReference>
<evidence type="ECO:0000256" key="6">
    <source>
        <dbReference type="RuleBase" id="RU365006"/>
    </source>
</evidence>
<dbReference type="GO" id="GO:0005847">
    <property type="term" value="C:mRNA cleavage and polyadenylation specificity factor complex"/>
    <property type="evidence" value="ECO:0007669"/>
    <property type="project" value="InterPro"/>
</dbReference>
<organism evidence="8 9">
    <name type="scientific">Folsomia candida</name>
    <name type="common">Springtail</name>
    <dbReference type="NCBI Taxonomy" id="158441"/>
    <lineage>
        <taxon>Eukaryota</taxon>
        <taxon>Metazoa</taxon>
        <taxon>Ecdysozoa</taxon>
        <taxon>Arthropoda</taxon>
        <taxon>Hexapoda</taxon>
        <taxon>Collembola</taxon>
        <taxon>Entomobryomorpha</taxon>
        <taxon>Isotomoidea</taxon>
        <taxon>Isotomidae</taxon>
        <taxon>Proisotominae</taxon>
        <taxon>Folsomia</taxon>
    </lineage>
</organism>
<dbReference type="InterPro" id="IPR001279">
    <property type="entry name" value="Metallo-B-lactamas"/>
</dbReference>
<dbReference type="Gene3D" id="3.60.15.10">
    <property type="entry name" value="Ribonuclease Z/Hydroxyacylglutathione hydrolase-like"/>
    <property type="match status" value="1"/>
</dbReference>
<keyword evidence="5 6" id="KW-0539">Nucleus</keyword>
<dbReference type="AlphaFoldDB" id="A0A226DBL1"/>
<dbReference type="InterPro" id="IPR035639">
    <property type="entry name" value="CPSF2_MBL"/>
</dbReference>
<keyword evidence="9" id="KW-1185">Reference proteome</keyword>
<evidence type="ECO:0000313" key="8">
    <source>
        <dbReference type="EMBL" id="OXA42599.1"/>
    </source>
</evidence>
<dbReference type="InterPro" id="IPR027075">
    <property type="entry name" value="CPSF2"/>
</dbReference>
<dbReference type="CDD" id="cd16293">
    <property type="entry name" value="CPSF2-like_MBL-fold"/>
    <property type="match status" value="1"/>
</dbReference>
<proteinExistence type="inferred from homology"/>
<gene>
    <name evidence="8" type="ORF">Fcan01_22639</name>
</gene>